<gene>
    <name evidence="7" type="ORF">J2Z64_000662</name>
</gene>
<feature type="domain" description="Aminotransferase class I/classII large" evidence="6">
    <location>
        <begin position="36"/>
        <end position="383"/>
    </location>
</feature>
<dbReference type="Pfam" id="PF00155">
    <property type="entry name" value="Aminotran_1_2"/>
    <property type="match status" value="1"/>
</dbReference>
<evidence type="ECO:0000256" key="1">
    <source>
        <dbReference type="ARBA" id="ARBA00001933"/>
    </source>
</evidence>
<dbReference type="GO" id="GO:0030170">
    <property type="term" value="F:pyridoxal phosphate binding"/>
    <property type="evidence" value="ECO:0007669"/>
    <property type="project" value="InterPro"/>
</dbReference>
<keyword evidence="8" id="KW-1185">Reference proteome</keyword>
<evidence type="ECO:0000256" key="3">
    <source>
        <dbReference type="ARBA" id="ARBA00022898"/>
    </source>
</evidence>
<dbReference type="RefSeq" id="WP_149474711.1">
    <property type="nucleotide sequence ID" value="NZ_JAGGMB010000002.1"/>
</dbReference>
<organism evidence="7 8">
    <name type="scientific">Oceanobacillus polygoni</name>
    <dbReference type="NCBI Taxonomy" id="1235259"/>
    <lineage>
        <taxon>Bacteria</taxon>
        <taxon>Bacillati</taxon>
        <taxon>Bacillota</taxon>
        <taxon>Bacilli</taxon>
        <taxon>Bacillales</taxon>
        <taxon>Bacillaceae</taxon>
        <taxon>Oceanobacillus</taxon>
    </lineage>
</organism>
<reference evidence="7" key="1">
    <citation type="submission" date="2021-03" db="EMBL/GenBank/DDBJ databases">
        <title>Genomic Encyclopedia of Type Strains, Phase IV (KMG-IV): sequencing the most valuable type-strain genomes for metagenomic binning, comparative biology and taxonomic classification.</title>
        <authorList>
            <person name="Goeker M."/>
        </authorList>
    </citation>
    <scope>NUCLEOTIDE SEQUENCE</scope>
    <source>
        <strain evidence="7">DSM 107338</strain>
    </source>
</reference>
<dbReference type="InterPro" id="IPR015422">
    <property type="entry name" value="PyrdxlP-dep_Trfase_small"/>
</dbReference>
<dbReference type="EMBL" id="JAGGMB010000002">
    <property type="protein sequence ID" value="MBP2076450.1"/>
    <property type="molecule type" value="Genomic_DNA"/>
</dbReference>
<proteinExistence type="inferred from homology"/>
<dbReference type="PANTHER" id="PTHR43525">
    <property type="entry name" value="PROTEIN MALY"/>
    <property type="match status" value="1"/>
</dbReference>
<comment type="caution">
    <text evidence="7">The sequence shown here is derived from an EMBL/GenBank/DDBJ whole genome shotgun (WGS) entry which is preliminary data.</text>
</comment>
<dbReference type="InterPro" id="IPR015424">
    <property type="entry name" value="PyrdxlP-dep_Trfase"/>
</dbReference>
<dbReference type="Gene3D" id="3.40.640.10">
    <property type="entry name" value="Type I PLP-dependent aspartate aminotransferase-like (Major domain)"/>
    <property type="match status" value="1"/>
</dbReference>
<dbReference type="Proteomes" id="UP001138793">
    <property type="component" value="Unassembled WGS sequence"/>
</dbReference>
<keyword evidence="4 7" id="KW-0456">Lyase</keyword>
<dbReference type="PANTHER" id="PTHR43525:SF1">
    <property type="entry name" value="PROTEIN MALY"/>
    <property type="match status" value="1"/>
</dbReference>
<dbReference type="InterPro" id="IPR051798">
    <property type="entry name" value="Class-II_PLP-Dep_Aminotrans"/>
</dbReference>
<evidence type="ECO:0000256" key="5">
    <source>
        <dbReference type="ARBA" id="ARBA00037974"/>
    </source>
</evidence>
<dbReference type="InterPro" id="IPR015421">
    <property type="entry name" value="PyrdxlP-dep_Trfase_major"/>
</dbReference>
<dbReference type="CDD" id="cd00609">
    <property type="entry name" value="AAT_like"/>
    <property type="match status" value="1"/>
</dbReference>
<dbReference type="SUPFAM" id="SSF53383">
    <property type="entry name" value="PLP-dependent transferases"/>
    <property type="match status" value="1"/>
</dbReference>
<evidence type="ECO:0000256" key="4">
    <source>
        <dbReference type="ARBA" id="ARBA00023239"/>
    </source>
</evidence>
<evidence type="ECO:0000313" key="8">
    <source>
        <dbReference type="Proteomes" id="UP001138793"/>
    </source>
</evidence>
<dbReference type="GO" id="GO:0047804">
    <property type="term" value="F:cysteine-S-conjugate beta-lyase activity"/>
    <property type="evidence" value="ECO:0007669"/>
    <property type="project" value="UniProtKB-EC"/>
</dbReference>
<accession>A0A9X1CDQ1</accession>
<comment type="similarity">
    <text evidence="5">Belongs to the class-II pyridoxal-phosphate-dependent aminotransferase family. MalY/PatB cystathionine beta-lyase subfamily.</text>
</comment>
<dbReference type="AlphaFoldDB" id="A0A9X1CDQ1"/>
<protein>
    <recommendedName>
        <fullName evidence="2">cysteine-S-conjugate beta-lyase</fullName>
        <ecNumber evidence="2">4.4.1.13</ecNumber>
    </recommendedName>
</protein>
<name>A0A9X1CDQ1_9BACI</name>
<comment type="cofactor">
    <cofactor evidence="1">
        <name>pyridoxal 5'-phosphate</name>
        <dbReference type="ChEBI" id="CHEBI:597326"/>
    </cofactor>
</comment>
<evidence type="ECO:0000313" key="7">
    <source>
        <dbReference type="EMBL" id="MBP2076450.1"/>
    </source>
</evidence>
<dbReference type="EC" id="4.4.1.13" evidence="2"/>
<evidence type="ECO:0000259" key="6">
    <source>
        <dbReference type="Pfam" id="PF00155"/>
    </source>
</evidence>
<sequence length="392" mass="44447">MSIFKEIFDRKNTRSVKWDMLQAMFQSDDVLPMWVADMDFKAPEAVNEALIKRAQHGIYGYTVIDEAVSGSIINWLEKRHNWTVDPTWLSYSNGVVTSLHIAVQAFTEPKDKILIQTPVYPPFYNVIKAHDRELVKNPLVNKDNYYTIDFADFENKLKSGVKAFILCSPHNPVGRVWKKEELEEMARLCLKYDVMIFSDEIHADLVFPGQKHIPIASLSEEVADHTITCMAPSKTFNLAGLDASYVITSNNENRKKLDASFNKQGFHNQLNTMGNTAMEAAYTHGKPWLDELNSLLESHTNYVTEMFDQHAPELKVVKTEGTYLLWVDCSALDMDSTSLNKFMIEKARVGLNAGASYGEGGDQYMRMNIACPRATLEEGVKRIIDAVQALTK</sequence>
<dbReference type="OrthoDB" id="9802872at2"/>
<keyword evidence="3" id="KW-0663">Pyridoxal phosphate</keyword>
<dbReference type="NCBIfam" id="TIGR04350">
    <property type="entry name" value="C_S_lyase_PatB"/>
    <property type="match status" value="1"/>
</dbReference>
<dbReference type="InterPro" id="IPR004839">
    <property type="entry name" value="Aminotransferase_I/II_large"/>
</dbReference>
<evidence type="ECO:0000256" key="2">
    <source>
        <dbReference type="ARBA" id="ARBA00012224"/>
    </source>
</evidence>
<dbReference type="InterPro" id="IPR027619">
    <property type="entry name" value="C-S_lyase_PatB-like"/>
</dbReference>
<dbReference type="Gene3D" id="3.90.1150.10">
    <property type="entry name" value="Aspartate Aminotransferase, domain 1"/>
    <property type="match status" value="1"/>
</dbReference>